<sequence length="254" mass="27610">MAQIPENCSVRWPCWRCDAEILPQLNCGKAAARGQLCAPSSQGLRDRPCVPRHVVSPHVGTSLSLKRREALTLATTWTDLENTMLSERSQTQKDTQGVTPLMGNVQNRQGMCAKCQPASSGGGAYRRSLQGLQLFCRLEDAHRNGWGASGGVTCSALSLCWDCGQCLSAVRCNKARWTDGRTVDQEAGFQSKSERLCWKTAVPQTVQQKVTTWPSKPSLIGAGPGELKTHVHTRACAPMATAARVETAQVSMDR</sequence>
<evidence type="ECO:0000313" key="1">
    <source>
        <dbReference type="Proteomes" id="UP000252040"/>
    </source>
</evidence>
<reference evidence="2" key="1">
    <citation type="submission" date="2025-08" db="UniProtKB">
        <authorList>
            <consortium name="RefSeq"/>
        </authorList>
    </citation>
    <scope>IDENTIFICATION</scope>
    <source>
        <tissue evidence="2">Meat</tissue>
    </source>
</reference>
<accession>A0A341AZH6</accession>
<evidence type="ECO:0000313" key="2">
    <source>
        <dbReference type="RefSeq" id="XP_024595885.1"/>
    </source>
</evidence>
<keyword evidence="1" id="KW-1185">Reference proteome</keyword>
<protein>
    <submittedName>
        <fullName evidence="2">Uncharacterized protein LOC112396378 isoform X1</fullName>
    </submittedName>
</protein>
<dbReference type="GeneID" id="112396378"/>
<organism evidence="1 2">
    <name type="scientific">Neophocaena asiaeorientalis asiaeorientalis</name>
    <name type="common">Yangtze finless porpoise</name>
    <name type="synonym">Neophocaena phocaenoides subsp. asiaeorientalis</name>
    <dbReference type="NCBI Taxonomy" id="1706337"/>
    <lineage>
        <taxon>Eukaryota</taxon>
        <taxon>Metazoa</taxon>
        <taxon>Chordata</taxon>
        <taxon>Craniata</taxon>
        <taxon>Vertebrata</taxon>
        <taxon>Euteleostomi</taxon>
        <taxon>Mammalia</taxon>
        <taxon>Eutheria</taxon>
        <taxon>Laurasiatheria</taxon>
        <taxon>Artiodactyla</taxon>
        <taxon>Whippomorpha</taxon>
        <taxon>Cetacea</taxon>
        <taxon>Odontoceti</taxon>
        <taxon>Phocoenidae</taxon>
        <taxon>Neophocaena</taxon>
    </lineage>
</organism>
<dbReference type="KEGG" id="nasi:112396378"/>
<gene>
    <name evidence="2" type="primary">LOC112396378</name>
</gene>
<dbReference type="InParanoid" id="A0A341AZH6"/>
<proteinExistence type="predicted"/>
<dbReference type="AlphaFoldDB" id="A0A341AZH6"/>
<dbReference type="RefSeq" id="XP_024595885.1">
    <property type="nucleotide sequence ID" value="XM_024740117.1"/>
</dbReference>
<name>A0A341AZH6_NEOAA</name>
<dbReference type="Proteomes" id="UP000252040">
    <property type="component" value="Unplaced"/>
</dbReference>